<dbReference type="InterPro" id="IPR000451">
    <property type="entry name" value="NFkB/Dor"/>
</dbReference>
<sequence length="594" mass="65938">MESNSKNLSGIVRELELAADELGAELKSPSCFVIPPTEEGQDELVITLVDPEQSLKRKSEGDHIMANLTGFGNSTATVGGHLNNDSSIPSNNNNPNVTPYLQIIEQPAYNKLRFRYECEGRSAGALVGENTKDKKRTYPTIQIVGYHGPAVVVVSCVEDKAPYRAHPHNLVGKDGICKKGVCSMDINNDEMMCSFQNLGIQCVKRKDAPDSLTQRQMIRVDPFKQGFAHKNSAVNLNAVRLCFQAFLKKGESLTPLPAVVSNTVVDRKVHTDLHIYDQSDDWSSVEGGKKIIILSEKVCKDNIEVRFTQYAEDGTILWHSKAEFGPSAVHKQYAISFLTPPYFDKDIKQPIKVSMYLYKPCENVASEHVEFQYVPIGYYSFSKPMFGLKDNKQATEAKKRSKPQGQQDDLSSGSVLGPRKIPTAQLRHGGGAVTVVEQNNEDNKRRIEERLKEAVVAGGQGRFRGTGIGYDHQIDPATYIPKSECYTLPQLPEHQPEYNQPIYQPQVTFPQPNQPPESSHFISLDNMNISDLVDLGLSANIDSNLNINDVNSKATGHHESQHSKSQPSQLQTPDISGNFNLSDGTLRKNDLNKL</sequence>
<name>A0A0K2UFK0_LEPSM</name>
<evidence type="ECO:0000313" key="3">
    <source>
        <dbReference type="EMBL" id="CDW36476.1"/>
    </source>
</evidence>
<dbReference type="InterPro" id="IPR037059">
    <property type="entry name" value="RHD_DNA_bind_dom_sf"/>
</dbReference>
<dbReference type="InterPro" id="IPR002909">
    <property type="entry name" value="IPT_dom"/>
</dbReference>
<dbReference type="Pfam" id="PF00554">
    <property type="entry name" value="RHD_DNA_bind"/>
    <property type="match status" value="1"/>
</dbReference>
<dbReference type="InterPro" id="IPR008967">
    <property type="entry name" value="p53-like_TF_DNA-bd_sf"/>
</dbReference>
<dbReference type="SUPFAM" id="SSF49417">
    <property type="entry name" value="p53-like transcription factors"/>
    <property type="match status" value="1"/>
</dbReference>
<dbReference type="InterPro" id="IPR013783">
    <property type="entry name" value="Ig-like_fold"/>
</dbReference>
<dbReference type="InterPro" id="IPR014756">
    <property type="entry name" value="Ig_E-set"/>
</dbReference>
<dbReference type="AlphaFoldDB" id="A0A0K2UFK0"/>
<dbReference type="EMBL" id="HACA01019115">
    <property type="protein sequence ID" value="CDW36476.1"/>
    <property type="molecule type" value="Transcribed_RNA"/>
</dbReference>
<dbReference type="Pfam" id="PF16179">
    <property type="entry name" value="RHD_dimer"/>
    <property type="match status" value="1"/>
</dbReference>
<dbReference type="InterPro" id="IPR030492">
    <property type="entry name" value="RHD_CS"/>
</dbReference>
<dbReference type="Gene3D" id="2.60.40.10">
    <property type="entry name" value="Immunoglobulins"/>
    <property type="match status" value="1"/>
</dbReference>
<dbReference type="PROSITE" id="PS50254">
    <property type="entry name" value="REL_2"/>
    <property type="match status" value="1"/>
</dbReference>
<reference evidence="3" key="1">
    <citation type="submission" date="2014-05" db="EMBL/GenBank/DDBJ databases">
        <authorList>
            <person name="Chronopoulou M."/>
        </authorList>
    </citation>
    <scope>NUCLEOTIDE SEQUENCE</scope>
    <source>
        <tissue evidence="3">Whole organism</tissue>
    </source>
</reference>
<evidence type="ECO:0000256" key="1">
    <source>
        <dbReference type="SAM" id="MobiDB-lite"/>
    </source>
</evidence>
<dbReference type="GO" id="GO:0005737">
    <property type="term" value="C:cytoplasm"/>
    <property type="evidence" value="ECO:0007669"/>
    <property type="project" value="InterPro"/>
</dbReference>
<organism evidence="3">
    <name type="scientific">Lepeophtheirus salmonis</name>
    <name type="common">Salmon louse</name>
    <name type="synonym">Caligus salmonis</name>
    <dbReference type="NCBI Taxonomy" id="72036"/>
    <lineage>
        <taxon>Eukaryota</taxon>
        <taxon>Metazoa</taxon>
        <taxon>Ecdysozoa</taxon>
        <taxon>Arthropoda</taxon>
        <taxon>Crustacea</taxon>
        <taxon>Multicrustacea</taxon>
        <taxon>Hexanauplia</taxon>
        <taxon>Copepoda</taxon>
        <taxon>Siphonostomatoida</taxon>
        <taxon>Caligidae</taxon>
        <taxon>Lepeophtheirus</taxon>
    </lineage>
</organism>
<dbReference type="GO" id="GO:0034097">
    <property type="term" value="P:response to cytokine"/>
    <property type="evidence" value="ECO:0007669"/>
    <property type="project" value="TreeGrafter"/>
</dbReference>
<feature type="compositionally biased region" description="Basic and acidic residues" evidence="1">
    <location>
        <begin position="585"/>
        <end position="594"/>
    </location>
</feature>
<dbReference type="SMART" id="SM00429">
    <property type="entry name" value="IPT"/>
    <property type="match status" value="1"/>
</dbReference>
<dbReference type="GO" id="GO:0045944">
    <property type="term" value="P:positive regulation of transcription by RNA polymerase II"/>
    <property type="evidence" value="ECO:0007669"/>
    <property type="project" value="TreeGrafter"/>
</dbReference>
<dbReference type="GO" id="GO:0000978">
    <property type="term" value="F:RNA polymerase II cis-regulatory region sequence-specific DNA binding"/>
    <property type="evidence" value="ECO:0007669"/>
    <property type="project" value="TreeGrafter"/>
</dbReference>
<feature type="compositionally biased region" description="Polar residues" evidence="1">
    <location>
        <begin position="563"/>
        <end position="583"/>
    </location>
</feature>
<feature type="region of interest" description="Disordered" evidence="1">
    <location>
        <begin position="550"/>
        <end position="594"/>
    </location>
</feature>
<protein>
    <submittedName>
        <fullName evidence="3">Embryonic polarity protein dorsallike [Acyrthosiphon pisum]</fullName>
    </submittedName>
</protein>
<evidence type="ECO:0000259" key="2">
    <source>
        <dbReference type="PROSITE" id="PS50254"/>
    </source>
</evidence>
<proteinExistence type="predicted"/>
<feature type="domain" description="RHD" evidence="2">
    <location>
        <begin position="96"/>
        <end position="271"/>
    </location>
</feature>
<dbReference type="GO" id="GO:0005634">
    <property type="term" value="C:nucleus"/>
    <property type="evidence" value="ECO:0007669"/>
    <property type="project" value="TreeGrafter"/>
</dbReference>
<dbReference type="PANTHER" id="PTHR24169:SF25">
    <property type="entry name" value="DORSAL-RELATED IMMUNITY FACTOR DIF-RELATED"/>
    <property type="match status" value="1"/>
</dbReference>
<dbReference type="PROSITE" id="PS01204">
    <property type="entry name" value="REL_1"/>
    <property type="match status" value="1"/>
</dbReference>
<dbReference type="GO" id="GO:0007249">
    <property type="term" value="P:canonical NF-kappaB signal transduction"/>
    <property type="evidence" value="ECO:0007669"/>
    <property type="project" value="TreeGrafter"/>
</dbReference>
<dbReference type="OrthoDB" id="7881762at2759"/>
<dbReference type="SUPFAM" id="SSF81296">
    <property type="entry name" value="E set domains"/>
    <property type="match status" value="1"/>
</dbReference>
<dbReference type="Gene3D" id="2.60.40.340">
    <property type="entry name" value="Rel homology domain (RHD), DNA-binding domain"/>
    <property type="match status" value="1"/>
</dbReference>
<dbReference type="GO" id="GO:0045087">
    <property type="term" value="P:innate immune response"/>
    <property type="evidence" value="ECO:0007669"/>
    <property type="project" value="TreeGrafter"/>
</dbReference>
<dbReference type="PRINTS" id="PR00057">
    <property type="entry name" value="NFKBTNSCPFCT"/>
</dbReference>
<dbReference type="PANTHER" id="PTHR24169">
    <property type="entry name" value="NUCLEAR FACTOR NF-KAPPA-B PROTEIN"/>
    <property type="match status" value="1"/>
</dbReference>
<feature type="compositionally biased region" description="Polar residues" evidence="1">
    <location>
        <begin position="403"/>
        <end position="414"/>
    </location>
</feature>
<dbReference type="InterPro" id="IPR032397">
    <property type="entry name" value="RHD_dimer"/>
</dbReference>
<feature type="region of interest" description="Disordered" evidence="1">
    <location>
        <begin position="392"/>
        <end position="441"/>
    </location>
</feature>
<dbReference type="GO" id="GO:0000981">
    <property type="term" value="F:DNA-binding transcription factor activity, RNA polymerase II-specific"/>
    <property type="evidence" value="ECO:0007669"/>
    <property type="project" value="TreeGrafter"/>
</dbReference>
<accession>A0A0K2UFK0</accession>
<dbReference type="GO" id="GO:0038061">
    <property type="term" value="P:non-canonical NF-kappaB signal transduction"/>
    <property type="evidence" value="ECO:0007669"/>
    <property type="project" value="TreeGrafter"/>
</dbReference>
<dbReference type="InterPro" id="IPR011539">
    <property type="entry name" value="RHD_DNA_bind_dom"/>
</dbReference>
<dbReference type="GO" id="GO:0033554">
    <property type="term" value="P:cellular response to stress"/>
    <property type="evidence" value="ECO:0007669"/>
    <property type="project" value="TreeGrafter"/>
</dbReference>